<dbReference type="OMA" id="FPFHSEQ"/>
<evidence type="ECO:0000256" key="5">
    <source>
        <dbReference type="PIRNR" id="PIRNR025007"/>
    </source>
</evidence>
<dbReference type="OrthoDB" id="10267033at2759"/>
<dbReference type="Gene3D" id="1.10.357.30">
    <property type="entry name" value="Exocyst complex subunit Sec15 C-terminal domain, N-terminal subdomain"/>
    <property type="match status" value="1"/>
</dbReference>
<gene>
    <name evidence="8" type="ORF">BCR37DRAFT_376169</name>
</gene>
<keyword evidence="2 5" id="KW-0813">Transport</keyword>
<dbReference type="PANTHER" id="PTHR12702">
    <property type="entry name" value="SEC15"/>
    <property type="match status" value="1"/>
</dbReference>
<dbReference type="EMBL" id="MCFI01000002">
    <property type="protein sequence ID" value="ORY86889.1"/>
    <property type="molecule type" value="Genomic_DNA"/>
</dbReference>
<dbReference type="InterPro" id="IPR048359">
    <property type="entry name" value="EXOC6_Sec15_N"/>
</dbReference>
<dbReference type="PIRSF" id="PIRSF025007">
    <property type="entry name" value="Sec15"/>
    <property type="match status" value="1"/>
</dbReference>
<dbReference type="STRING" id="56484.A0A1Y2FSH5"/>
<dbReference type="GeneID" id="63785145"/>
<dbReference type="Pfam" id="PF04091">
    <property type="entry name" value="Sec15_C"/>
    <property type="match status" value="1"/>
</dbReference>
<protein>
    <recommendedName>
        <fullName evidence="5">Exocyst complex component SEC15</fullName>
    </recommendedName>
</protein>
<dbReference type="RefSeq" id="XP_040727745.1">
    <property type="nucleotide sequence ID" value="XM_040868546.1"/>
</dbReference>
<keyword evidence="9" id="KW-1185">Reference proteome</keyword>
<evidence type="ECO:0000313" key="9">
    <source>
        <dbReference type="Proteomes" id="UP000193685"/>
    </source>
</evidence>
<dbReference type="Pfam" id="PF20651">
    <property type="entry name" value="EXOC6_Sec15_N"/>
    <property type="match status" value="1"/>
</dbReference>
<comment type="similarity">
    <text evidence="1 5">Belongs to the SEC15 family.</text>
</comment>
<feature type="domain" description="Exocyst complex subunit EXOC6/Sec15 C-terminal" evidence="6">
    <location>
        <begin position="387"/>
        <end position="724"/>
    </location>
</feature>
<feature type="domain" description="Exocyst complex component EXOC6/Sec15 N-terminal" evidence="7">
    <location>
        <begin position="43"/>
        <end position="210"/>
    </location>
</feature>
<name>A0A1Y2FSH5_PROLT</name>
<dbReference type="InterPro" id="IPR042044">
    <property type="entry name" value="EXOC6PINT-1/Sec15/Tip20_C_dom2"/>
</dbReference>
<accession>A0A1Y2FSH5</accession>
<dbReference type="InterPro" id="IPR007225">
    <property type="entry name" value="EXOC6/Sec15"/>
</dbReference>
<keyword evidence="4" id="KW-0175">Coiled coil</keyword>
<reference evidence="8 9" key="1">
    <citation type="submission" date="2016-07" db="EMBL/GenBank/DDBJ databases">
        <title>Pervasive Adenine N6-methylation of Active Genes in Fungi.</title>
        <authorList>
            <consortium name="DOE Joint Genome Institute"/>
            <person name="Mondo S.J."/>
            <person name="Dannebaum R.O."/>
            <person name="Kuo R.C."/>
            <person name="Labutti K."/>
            <person name="Haridas S."/>
            <person name="Kuo A."/>
            <person name="Salamov A."/>
            <person name="Ahrendt S.R."/>
            <person name="Lipzen A."/>
            <person name="Sullivan W."/>
            <person name="Andreopoulos W.B."/>
            <person name="Clum A."/>
            <person name="Lindquist E."/>
            <person name="Daum C."/>
            <person name="Ramamoorthy G.K."/>
            <person name="Gryganskyi A."/>
            <person name="Culley D."/>
            <person name="Magnuson J.K."/>
            <person name="James T.Y."/>
            <person name="O'Malley M.A."/>
            <person name="Stajich J.E."/>
            <person name="Spatafora J.W."/>
            <person name="Visel A."/>
            <person name="Grigoriev I.V."/>
        </authorList>
    </citation>
    <scope>NUCLEOTIDE SEQUENCE [LARGE SCALE GENOMIC DNA]</scope>
    <source>
        <strain evidence="8 9">12-1054</strain>
    </source>
</reference>
<proteinExistence type="inferred from homology"/>
<comment type="caution">
    <text evidence="8">The sequence shown here is derived from an EMBL/GenBank/DDBJ whole genome shotgun (WGS) entry which is preliminary data.</text>
</comment>
<evidence type="ECO:0000256" key="4">
    <source>
        <dbReference type="ARBA" id="ARBA00023054"/>
    </source>
</evidence>
<dbReference type="Proteomes" id="UP000193685">
    <property type="component" value="Unassembled WGS sequence"/>
</dbReference>
<dbReference type="InterPro" id="IPR046361">
    <property type="entry name" value="EXOC6/Sec15_C"/>
</dbReference>
<evidence type="ECO:0000313" key="8">
    <source>
        <dbReference type="EMBL" id="ORY86889.1"/>
    </source>
</evidence>
<evidence type="ECO:0000256" key="1">
    <source>
        <dbReference type="ARBA" id="ARBA00007944"/>
    </source>
</evidence>
<evidence type="ECO:0000259" key="6">
    <source>
        <dbReference type="Pfam" id="PF04091"/>
    </source>
</evidence>
<dbReference type="GO" id="GO:0000145">
    <property type="term" value="C:exocyst"/>
    <property type="evidence" value="ECO:0007669"/>
    <property type="project" value="UniProtKB-UniRule"/>
</dbReference>
<dbReference type="GO" id="GO:0006886">
    <property type="term" value="P:intracellular protein transport"/>
    <property type="evidence" value="ECO:0007669"/>
    <property type="project" value="InterPro"/>
</dbReference>
<dbReference type="GO" id="GO:0090522">
    <property type="term" value="P:vesicle tethering involved in exocytosis"/>
    <property type="evidence" value="ECO:0007669"/>
    <property type="project" value="UniProtKB-UniRule"/>
</dbReference>
<organism evidence="8 9">
    <name type="scientific">Protomyces lactucae-debilis</name>
    <dbReference type="NCBI Taxonomy" id="2754530"/>
    <lineage>
        <taxon>Eukaryota</taxon>
        <taxon>Fungi</taxon>
        <taxon>Dikarya</taxon>
        <taxon>Ascomycota</taxon>
        <taxon>Taphrinomycotina</taxon>
        <taxon>Taphrinomycetes</taxon>
        <taxon>Taphrinales</taxon>
        <taxon>Protomycetaceae</taxon>
        <taxon>Protomyces</taxon>
    </lineage>
</organism>
<keyword evidence="3 5" id="KW-0268">Exocytosis</keyword>
<dbReference type="InterPro" id="IPR042045">
    <property type="entry name" value="EXOC6/Sec15_C_dom1"/>
</dbReference>
<dbReference type="AlphaFoldDB" id="A0A1Y2FSH5"/>
<evidence type="ECO:0000256" key="3">
    <source>
        <dbReference type="ARBA" id="ARBA00022483"/>
    </source>
</evidence>
<dbReference type="PANTHER" id="PTHR12702:SF0">
    <property type="entry name" value="EXOCYST COMPLEX COMPONENT 6"/>
    <property type="match status" value="1"/>
</dbReference>
<comment type="function">
    <text evidence="5">Component of the exocyst complex involved in the docking of exocytic vesicles with fusion sites on the plasma membrane.</text>
</comment>
<evidence type="ECO:0000259" key="7">
    <source>
        <dbReference type="Pfam" id="PF20651"/>
    </source>
</evidence>
<dbReference type="GO" id="GO:0006893">
    <property type="term" value="P:Golgi to plasma membrane transport"/>
    <property type="evidence" value="ECO:0007669"/>
    <property type="project" value="TreeGrafter"/>
</dbReference>
<evidence type="ECO:0000256" key="2">
    <source>
        <dbReference type="ARBA" id="ARBA00022448"/>
    </source>
</evidence>
<dbReference type="Gene3D" id="1.20.58.670">
    <property type="entry name" value="Dsl1p vesicle tethering complex, Tip20p subunit, domain D"/>
    <property type="match status" value="1"/>
</dbReference>
<sequence length="754" mass="86234">MLASQIQQVIGTSRSDNENLEQLAPLIRNACIHNQEDTLLGEIEQLARQKEAEIEETCNEHHNIFVASVEKLLRVRQGTSDLKAQVLSLNEELQDSGKALLERRKEVLETRIVRRNVDEACKAIEACLKVLNATNRIKELVEGKRFYAALRALDDLQRNRLKEVSGYQLTGLIERSIPTLKASIEDAVMAKLRAWMLDIREKSRLVGQCALEETLRRQQRWRDHTERNPSLKFARLHSPIELTLNEQGDFEPLHNDTVEVDLVPLFECMHLFGELGSAATFKRQYSEDRQTQKDLLLAPVAMHDMNAVQSLLHDVAGFTIIEHTIMAKTTPFRTKEDVDIIWQSLVASLVQSLKAAEHLDPAAILQMRTTMFTFIHTLEGYDLDLSPLNDFMLSLFEGYADALKRKFIVEFETIAEDDLYLPMRVNKVSDYKQIADILFFAPPVSVDSLTFPTMFPFSQIYPLACIELRNFIEEFHAYADELTRSDQVEELLRKSLDDLLVDSVNQILLSKLPKQRLEQVVQMNINLEYFEGACLELNRILNANSTKLQLSASEQFRITSKAAEKRIFELVNESVDQSLGTADYDWNTSFVQHEPSDYVQETVAFLRATSDSKLVHLPPQIKSFVYFDALDHLANELLQLFTSPSIRKMTEPAIENFSLDIRHLEDFVASLDDPVLETADHFGEIRQLIALVQSQRPSEMCDPATRQKKYGRVKINTAIQLLERLLSAIGYMPLDSATRARRQEIETALSGLRR</sequence>
<dbReference type="GO" id="GO:0016020">
    <property type="term" value="C:membrane"/>
    <property type="evidence" value="ECO:0007669"/>
    <property type="project" value="TreeGrafter"/>
</dbReference>